<dbReference type="RefSeq" id="XP_001611535.1">
    <property type="nucleotide sequence ID" value="XM_001611485.1"/>
</dbReference>
<dbReference type="EMBL" id="AAXT01000001">
    <property type="protein sequence ID" value="EDO07967.1"/>
    <property type="molecule type" value="Genomic_DNA"/>
</dbReference>
<evidence type="ECO:0000313" key="3">
    <source>
        <dbReference type="Proteomes" id="UP000002173"/>
    </source>
</evidence>
<dbReference type="PANTHER" id="PTHR12210">
    <property type="entry name" value="DULLARD PROTEIN PHOSPHATASE"/>
    <property type="match status" value="1"/>
</dbReference>
<comment type="caution">
    <text evidence="2">The sequence shown here is derived from an EMBL/GenBank/DDBJ whole genome shotgun (WGS) entry which is preliminary data.</text>
</comment>
<dbReference type="PROSITE" id="PS50969">
    <property type="entry name" value="FCP1"/>
    <property type="match status" value="1"/>
</dbReference>
<dbReference type="Pfam" id="PF03031">
    <property type="entry name" value="NIF"/>
    <property type="match status" value="1"/>
</dbReference>
<dbReference type="GO" id="GO:0016791">
    <property type="term" value="F:phosphatase activity"/>
    <property type="evidence" value="ECO:0007669"/>
    <property type="project" value="InterPro"/>
</dbReference>
<dbReference type="InParanoid" id="A7AN33"/>
<dbReference type="OMA" id="MVMVKME"/>
<dbReference type="eggNOG" id="KOG1605">
    <property type="taxonomic scope" value="Eukaryota"/>
</dbReference>
<dbReference type="KEGG" id="bbo:BBOV_III004040"/>
<dbReference type="AlphaFoldDB" id="A7AN33"/>
<keyword evidence="3" id="KW-1185">Reference proteome</keyword>
<gene>
    <name evidence="2" type="ORF">BBOV_III004040</name>
</gene>
<dbReference type="Gene3D" id="3.40.50.1000">
    <property type="entry name" value="HAD superfamily/HAD-like"/>
    <property type="match status" value="1"/>
</dbReference>
<reference evidence="3" key="3">
    <citation type="journal article" date="2021" name="Int. J. Parasitol.">
        <title>Comparative analysis of gene expression between Babesia bovis blood stages and kinetes allowed by improved genome annotation.</title>
        <authorList>
            <person name="Ueti M.W."/>
            <person name="Johnson W.C."/>
            <person name="Kappmeyer L.S."/>
            <person name="Herndon D.R."/>
            <person name="Mousel M.R."/>
            <person name="Reif K.E."/>
            <person name="Taus N.S."/>
            <person name="Ifeonu O.O."/>
            <person name="Silva J.C."/>
            <person name="Suarez C.E."/>
            <person name="Brayton K.A."/>
        </authorList>
    </citation>
    <scope>NUCLEOTIDE SEQUENCE [LARGE SCALE GENOMIC DNA]</scope>
</reference>
<dbReference type="Proteomes" id="UP000002173">
    <property type="component" value="Unassembled WGS sequence"/>
</dbReference>
<dbReference type="InterPro" id="IPR036412">
    <property type="entry name" value="HAD-like_sf"/>
</dbReference>
<dbReference type="SMART" id="SM00577">
    <property type="entry name" value="CPDc"/>
    <property type="match status" value="1"/>
</dbReference>
<name>A7AN33_BABBO</name>
<feature type="domain" description="FCP1 homology" evidence="1">
    <location>
        <begin position="87"/>
        <end position="245"/>
    </location>
</feature>
<dbReference type="InterPro" id="IPR050365">
    <property type="entry name" value="TIM50"/>
</dbReference>
<dbReference type="InterPro" id="IPR004274">
    <property type="entry name" value="FCP1_dom"/>
</dbReference>
<dbReference type="SUPFAM" id="SSF56784">
    <property type="entry name" value="HAD-like"/>
    <property type="match status" value="1"/>
</dbReference>
<organism evidence="2 3">
    <name type="scientific">Babesia bovis</name>
    <dbReference type="NCBI Taxonomy" id="5865"/>
    <lineage>
        <taxon>Eukaryota</taxon>
        <taxon>Sar</taxon>
        <taxon>Alveolata</taxon>
        <taxon>Apicomplexa</taxon>
        <taxon>Aconoidasida</taxon>
        <taxon>Piroplasmida</taxon>
        <taxon>Babesiidae</taxon>
        <taxon>Babesia</taxon>
    </lineage>
</organism>
<dbReference type="InterPro" id="IPR011948">
    <property type="entry name" value="Dullard_phosphatase"/>
</dbReference>
<evidence type="ECO:0000313" key="2">
    <source>
        <dbReference type="EMBL" id="EDO07967.1"/>
    </source>
</evidence>
<protein>
    <submittedName>
        <fullName evidence="2">Dullard-like phosphatase domain containing protein</fullName>
    </submittedName>
</protein>
<dbReference type="GeneID" id="5479784"/>
<dbReference type="FunFam" id="3.40.50.1000:FF:000093">
    <property type="entry name" value="NLI interacting factor-like phosphatase family protein"/>
    <property type="match status" value="1"/>
</dbReference>
<reference evidence="2 3" key="1">
    <citation type="journal article" date="2007" name="PLoS Pathog.">
        <title>Genome sequence of Babesia bovis and comparative analysis of apicomplexan hemoprotozoa.</title>
        <authorList>
            <person name="Brayton K.A."/>
            <person name="Lau A.O.T."/>
            <person name="Herndon D.R."/>
            <person name="Hannick L."/>
            <person name="Kappmeyer L.S."/>
            <person name="Berens S.J."/>
            <person name="Bidwell S.L."/>
            <person name="Brown W.C."/>
            <person name="Crabtree J."/>
            <person name="Fadrosh D."/>
            <person name="Feldblum T."/>
            <person name="Forberger H.A."/>
            <person name="Haas B.J."/>
            <person name="Howell J.M."/>
            <person name="Khouri H."/>
            <person name="Koo H."/>
            <person name="Mann D.J."/>
            <person name="Norimine J."/>
            <person name="Paulsen I.T."/>
            <person name="Radune D."/>
            <person name="Ren Q."/>
            <person name="Smith R.K. Jr."/>
            <person name="Suarez C.E."/>
            <person name="White O."/>
            <person name="Wortman J.R."/>
            <person name="Knowles D.P. Jr."/>
            <person name="McElwain T.F."/>
            <person name="Nene V.M."/>
        </authorList>
    </citation>
    <scope>NUCLEOTIDE SEQUENCE [LARGE SCALE GENOMIC DNA]</scope>
    <source>
        <strain evidence="2">T2Bo</strain>
    </source>
</reference>
<dbReference type="InterPro" id="IPR023214">
    <property type="entry name" value="HAD_sf"/>
</dbReference>
<accession>A7AN33</accession>
<proteinExistence type="predicted"/>
<evidence type="ECO:0000259" key="1">
    <source>
        <dbReference type="PROSITE" id="PS50969"/>
    </source>
</evidence>
<dbReference type="CDD" id="cd07521">
    <property type="entry name" value="HAD_FCP1-like"/>
    <property type="match status" value="1"/>
</dbReference>
<dbReference type="NCBIfam" id="TIGR02251">
    <property type="entry name" value="HIF-SF_euk"/>
    <property type="match status" value="1"/>
</dbReference>
<dbReference type="VEuPathDB" id="PiroplasmaDB:BBOV_III004040"/>
<sequence>MDMDMDSALCSEMMASTFAREGCLESLKIASRLSLSSFCNVHPLRRWCKIVGKCKSQLCSHDIIELYEERKKLQKLPWPKAATYSLDTPRKKTLVLDLDETLIHSSTFRTGKHQTLVEIVGDTGISLVSVSLRPFAREFIAAATRMFEVVIFTAAGCKYANPIIDLLDCERRIHARLFREHCTTFNQHIIKDLSMFDRDSKDIVIIDNTPISYFLHPHNAIPISSWHDNRSDRELVLLMPFLRKLSTCDDVVTLIRERYHNKQEGSKSVSTLSDTHAN</sequence>
<dbReference type="STRING" id="5865.A7AN33"/>
<reference evidence="3" key="2">
    <citation type="journal article" date="2020" name="Data Brief">
        <title>Transcriptome dataset of Babesia bovis life stages within vertebrate and invertebrate hosts.</title>
        <authorList>
            <person name="Ueti M.W."/>
            <person name="Johnson W.C."/>
            <person name="Kappmeyer L.S."/>
            <person name="Herndon D.R."/>
            <person name="Mousel M.R."/>
            <person name="Reif K.E."/>
            <person name="Taus N.S."/>
            <person name="Ifeonu O.O."/>
            <person name="Silva J.C."/>
            <person name="Suarez C.E."/>
            <person name="Brayton K.A."/>
        </authorList>
    </citation>
    <scope>NUCLEOTIDE SEQUENCE [LARGE SCALE GENOMIC DNA]</scope>
</reference>